<evidence type="ECO:0000256" key="6">
    <source>
        <dbReference type="ARBA" id="ARBA00022833"/>
    </source>
</evidence>
<dbReference type="Gene3D" id="3.40.140.10">
    <property type="entry name" value="Cytidine Deaminase, domain 2"/>
    <property type="match status" value="1"/>
</dbReference>
<comment type="cofactor">
    <cofactor evidence="8">
        <name>Zn(2+)</name>
        <dbReference type="ChEBI" id="CHEBI:29105"/>
    </cofactor>
    <text evidence="8">Binds 1 zinc ion per subunit.</text>
</comment>
<reference evidence="11" key="1">
    <citation type="submission" date="2016-11" db="EMBL/GenBank/DDBJ databases">
        <authorList>
            <person name="Varghese N."/>
            <person name="Submissions S."/>
        </authorList>
    </citation>
    <scope>NUCLEOTIDE SEQUENCE [LARGE SCALE GENOMIC DNA]</scope>
    <source>
        <strain evidence="11">313</strain>
    </source>
</reference>
<dbReference type="NCBIfam" id="NF008113">
    <property type="entry name" value="PRK10860.1"/>
    <property type="match status" value="1"/>
</dbReference>
<evidence type="ECO:0000256" key="8">
    <source>
        <dbReference type="HAMAP-Rule" id="MF_00972"/>
    </source>
</evidence>
<dbReference type="GO" id="GO:0052717">
    <property type="term" value="F:tRNA-specific adenosine-34 deaminase activity"/>
    <property type="evidence" value="ECO:0007669"/>
    <property type="project" value="UniProtKB-UniRule"/>
</dbReference>
<evidence type="ECO:0000313" key="11">
    <source>
        <dbReference type="Proteomes" id="UP000184758"/>
    </source>
</evidence>
<dbReference type="InterPro" id="IPR058535">
    <property type="entry name" value="MafB19-deam"/>
</dbReference>
<gene>
    <name evidence="8" type="primary">tadA</name>
    <name evidence="10" type="ORF">SAMN05878443_0603</name>
</gene>
<dbReference type="EMBL" id="FSRN01000001">
    <property type="protein sequence ID" value="SIN94308.1"/>
    <property type="molecule type" value="Genomic_DNA"/>
</dbReference>
<comment type="function">
    <text evidence="8">Catalyzes the deamination of adenosine to inosine at the wobble position 34 of tRNA(Arg2).</text>
</comment>
<sequence length="174" mass="19880">MLTIEEKTYFMQEAIKEAHKAKSKLEVPIGAVVVLNGEIIGRGHNIREESNDATTHAEMLAIQEANRNLKNWRLEDAQLFVTLEPCPMCSGAMILSRIKELYYGASDPKGGTAGTLMNLLNDKRFNHQVQIEKGLLEEECSQLLSDFFRELRKRKKEEKMQRKAKLTKEDDSQV</sequence>
<dbReference type="AlphaFoldDB" id="A0A1N6FG96"/>
<dbReference type="InterPro" id="IPR016193">
    <property type="entry name" value="Cytidine_deaminase-like"/>
</dbReference>
<evidence type="ECO:0000256" key="1">
    <source>
        <dbReference type="ARBA" id="ARBA00010669"/>
    </source>
</evidence>
<dbReference type="STRING" id="28230.SAMN05878443_0603"/>
<organism evidence="10 11">
    <name type="scientific">Carnobacterium alterfunditum</name>
    <dbReference type="NCBI Taxonomy" id="28230"/>
    <lineage>
        <taxon>Bacteria</taxon>
        <taxon>Bacillati</taxon>
        <taxon>Bacillota</taxon>
        <taxon>Bacilli</taxon>
        <taxon>Lactobacillales</taxon>
        <taxon>Carnobacteriaceae</taxon>
        <taxon>Carnobacterium</taxon>
    </lineage>
</organism>
<dbReference type="PROSITE" id="PS51747">
    <property type="entry name" value="CYT_DCMP_DEAMINASES_2"/>
    <property type="match status" value="1"/>
</dbReference>
<evidence type="ECO:0000259" key="9">
    <source>
        <dbReference type="PROSITE" id="PS51747"/>
    </source>
</evidence>
<protein>
    <recommendedName>
        <fullName evidence="8">tRNA-specific adenosine deaminase</fullName>
        <ecNumber evidence="8">3.5.4.33</ecNumber>
    </recommendedName>
</protein>
<accession>A0A1N6FG96</accession>
<evidence type="ECO:0000256" key="4">
    <source>
        <dbReference type="ARBA" id="ARBA00022723"/>
    </source>
</evidence>
<feature type="domain" description="CMP/dCMP-type deaminase" evidence="9">
    <location>
        <begin position="5"/>
        <end position="124"/>
    </location>
</feature>
<evidence type="ECO:0000256" key="2">
    <source>
        <dbReference type="ARBA" id="ARBA00011738"/>
    </source>
</evidence>
<dbReference type="FunFam" id="3.40.140.10:FF:000005">
    <property type="entry name" value="tRNA-specific adenosine deaminase"/>
    <property type="match status" value="1"/>
</dbReference>
<dbReference type="InterPro" id="IPR002125">
    <property type="entry name" value="CMP_dCMP_dom"/>
</dbReference>
<evidence type="ECO:0000313" key="10">
    <source>
        <dbReference type="EMBL" id="SIN94308.1"/>
    </source>
</evidence>
<keyword evidence="5 8" id="KW-0378">Hydrolase</keyword>
<comment type="similarity">
    <text evidence="1">Belongs to the cytidine and deoxycytidylate deaminase family. ADAT2 subfamily.</text>
</comment>
<dbReference type="InterPro" id="IPR028883">
    <property type="entry name" value="tRNA_aden_deaminase"/>
</dbReference>
<dbReference type="SUPFAM" id="SSF53927">
    <property type="entry name" value="Cytidine deaminase-like"/>
    <property type="match status" value="1"/>
</dbReference>
<keyword evidence="4 8" id="KW-0479">Metal-binding</keyword>
<feature type="binding site" evidence="8">
    <location>
        <position position="89"/>
    </location>
    <ligand>
        <name>Zn(2+)</name>
        <dbReference type="ChEBI" id="CHEBI:29105"/>
        <note>catalytic</note>
    </ligand>
</feature>
<dbReference type="PANTHER" id="PTHR11079:SF202">
    <property type="entry name" value="TRNA-SPECIFIC ADENOSINE DEAMINASE"/>
    <property type="match status" value="1"/>
</dbReference>
<keyword evidence="6 8" id="KW-0862">Zinc</keyword>
<evidence type="ECO:0000256" key="5">
    <source>
        <dbReference type="ARBA" id="ARBA00022801"/>
    </source>
</evidence>
<dbReference type="eggNOG" id="COG0590">
    <property type="taxonomic scope" value="Bacteria"/>
</dbReference>
<dbReference type="Proteomes" id="UP000184758">
    <property type="component" value="Unassembled WGS sequence"/>
</dbReference>
<dbReference type="PANTHER" id="PTHR11079">
    <property type="entry name" value="CYTOSINE DEAMINASE FAMILY MEMBER"/>
    <property type="match status" value="1"/>
</dbReference>
<dbReference type="InterPro" id="IPR016192">
    <property type="entry name" value="APOBEC/CMP_deaminase_Zn-bd"/>
</dbReference>
<keyword evidence="3 8" id="KW-0819">tRNA processing</keyword>
<comment type="catalytic activity">
    <reaction evidence="7 8">
        <text>adenosine(34) in tRNA + H2O + H(+) = inosine(34) in tRNA + NH4(+)</text>
        <dbReference type="Rhea" id="RHEA:43168"/>
        <dbReference type="Rhea" id="RHEA-COMP:10373"/>
        <dbReference type="Rhea" id="RHEA-COMP:10374"/>
        <dbReference type="ChEBI" id="CHEBI:15377"/>
        <dbReference type="ChEBI" id="CHEBI:15378"/>
        <dbReference type="ChEBI" id="CHEBI:28938"/>
        <dbReference type="ChEBI" id="CHEBI:74411"/>
        <dbReference type="ChEBI" id="CHEBI:82852"/>
        <dbReference type="EC" id="3.5.4.33"/>
    </reaction>
</comment>
<dbReference type="OrthoDB" id="9802676at2"/>
<dbReference type="GO" id="GO:0008270">
    <property type="term" value="F:zinc ion binding"/>
    <property type="evidence" value="ECO:0007669"/>
    <property type="project" value="UniProtKB-UniRule"/>
</dbReference>
<dbReference type="RefSeq" id="WP_143298341.1">
    <property type="nucleotide sequence ID" value="NZ_FSRN01000001.1"/>
</dbReference>
<dbReference type="HAMAP" id="MF_00972">
    <property type="entry name" value="tRNA_aden_deaminase"/>
    <property type="match status" value="1"/>
</dbReference>
<feature type="active site" description="Proton donor" evidence="8">
    <location>
        <position position="58"/>
    </location>
</feature>
<evidence type="ECO:0000256" key="3">
    <source>
        <dbReference type="ARBA" id="ARBA00022694"/>
    </source>
</evidence>
<dbReference type="PROSITE" id="PS00903">
    <property type="entry name" value="CYT_DCMP_DEAMINASES_1"/>
    <property type="match status" value="1"/>
</dbReference>
<feature type="binding site" evidence="8">
    <location>
        <position position="86"/>
    </location>
    <ligand>
        <name>Zn(2+)</name>
        <dbReference type="ChEBI" id="CHEBI:29105"/>
        <note>catalytic</note>
    </ligand>
</feature>
<comment type="subunit">
    <text evidence="2 8">Homodimer.</text>
</comment>
<evidence type="ECO:0000256" key="7">
    <source>
        <dbReference type="ARBA" id="ARBA00048045"/>
    </source>
</evidence>
<dbReference type="GO" id="GO:0002100">
    <property type="term" value="P:tRNA wobble adenosine to inosine editing"/>
    <property type="evidence" value="ECO:0007669"/>
    <property type="project" value="UniProtKB-UniRule"/>
</dbReference>
<dbReference type="Pfam" id="PF14437">
    <property type="entry name" value="MafB19-deam"/>
    <property type="match status" value="1"/>
</dbReference>
<dbReference type="EC" id="3.5.4.33" evidence="8"/>
<feature type="binding site" evidence="8">
    <location>
        <position position="56"/>
    </location>
    <ligand>
        <name>Zn(2+)</name>
        <dbReference type="ChEBI" id="CHEBI:29105"/>
        <note>catalytic</note>
    </ligand>
</feature>
<proteinExistence type="inferred from homology"/>
<dbReference type="CDD" id="cd01285">
    <property type="entry name" value="nucleoside_deaminase"/>
    <property type="match status" value="1"/>
</dbReference>
<name>A0A1N6FG96_9LACT</name>
<keyword evidence="11" id="KW-1185">Reference proteome</keyword>